<reference evidence="8 9" key="1">
    <citation type="submission" date="2016-08" db="EMBL/GenBank/DDBJ databases">
        <title>Analysis of Carbohydrate Active Enzymes in Thermogemmatispora T81 Reveals Carbohydrate Degradation Ability.</title>
        <authorList>
            <person name="Tomazini A."/>
            <person name="Lal S."/>
            <person name="Stott M."/>
            <person name="Henrissat B."/>
            <person name="Polikarpov I."/>
            <person name="Sparling R."/>
            <person name="Levin D.B."/>
        </authorList>
    </citation>
    <scope>NUCLEOTIDE SEQUENCE [LARGE SCALE GENOMIC DNA]</scope>
    <source>
        <strain evidence="8 9">T81</strain>
    </source>
</reference>
<feature type="domain" description="L,D-TPase catalytic" evidence="7">
    <location>
        <begin position="425"/>
        <end position="563"/>
    </location>
</feature>
<evidence type="ECO:0000256" key="2">
    <source>
        <dbReference type="ARBA" id="ARBA00022679"/>
    </source>
</evidence>
<feature type="active site" description="Nucleophile" evidence="6">
    <location>
        <position position="539"/>
    </location>
</feature>
<keyword evidence="2" id="KW-0808">Transferase</keyword>
<dbReference type="PANTHER" id="PTHR30582:SF2">
    <property type="entry name" value="L,D-TRANSPEPTIDASE YCIB-RELATED"/>
    <property type="match status" value="1"/>
</dbReference>
<evidence type="ECO:0000313" key="8">
    <source>
        <dbReference type="EMBL" id="RAQ97074.1"/>
    </source>
</evidence>
<accession>A0A328VPI5</accession>
<dbReference type="GO" id="GO:0071555">
    <property type="term" value="P:cell wall organization"/>
    <property type="evidence" value="ECO:0007669"/>
    <property type="project" value="UniProtKB-UniRule"/>
</dbReference>
<dbReference type="OrthoDB" id="139735at2"/>
<evidence type="ECO:0000259" key="7">
    <source>
        <dbReference type="PROSITE" id="PS52029"/>
    </source>
</evidence>
<dbReference type="GO" id="GO:0016740">
    <property type="term" value="F:transferase activity"/>
    <property type="evidence" value="ECO:0007669"/>
    <property type="project" value="UniProtKB-KW"/>
</dbReference>
<dbReference type="GO" id="GO:0018104">
    <property type="term" value="P:peptidoglycan-protein cross-linking"/>
    <property type="evidence" value="ECO:0007669"/>
    <property type="project" value="TreeGrafter"/>
</dbReference>
<comment type="pathway">
    <text evidence="1 6">Cell wall biogenesis; peptidoglycan biosynthesis.</text>
</comment>
<dbReference type="SUPFAM" id="SSF141523">
    <property type="entry name" value="L,D-transpeptidase catalytic domain-like"/>
    <property type="match status" value="1"/>
</dbReference>
<comment type="caution">
    <text evidence="8">The sequence shown here is derived from an EMBL/GenBank/DDBJ whole genome shotgun (WGS) entry which is preliminary data.</text>
</comment>
<dbReference type="Proteomes" id="UP000248706">
    <property type="component" value="Unassembled WGS sequence"/>
</dbReference>
<keyword evidence="4 6" id="KW-0573">Peptidoglycan synthesis</keyword>
<dbReference type="CDD" id="cd16913">
    <property type="entry name" value="YkuD_like"/>
    <property type="match status" value="1"/>
</dbReference>
<evidence type="ECO:0000256" key="5">
    <source>
        <dbReference type="ARBA" id="ARBA00023316"/>
    </source>
</evidence>
<dbReference type="Gene3D" id="2.40.440.10">
    <property type="entry name" value="L,D-transpeptidase catalytic domain-like"/>
    <property type="match status" value="1"/>
</dbReference>
<evidence type="ECO:0000256" key="1">
    <source>
        <dbReference type="ARBA" id="ARBA00004752"/>
    </source>
</evidence>
<gene>
    <name evidence="8" type="ORF">A4R35_16160</name>
</gene>
<keyword evidence="9" id="KW-1185">Reference proteome</keyword>
<dbReference type="GO" id="GO:0005576">
    <property type="term" value="C:extracellular region"/>
    <property type="evidence" value="ECO:0007669"/>
    <property type="project" value="TreeGrafter"/>
</dbReference>
<dbReference type="EMBL" id="MCIF01000002">
    <property type="protein sequence ID" value="RAQ97074.1"/>
    <property type="molecule type" value="Genomic_DNA"/>
</dbReference>
<dbReference type="AlphaFoldDB" id="A0A328VPI5"/>
<evidence type="ECO:0000256" key="4">
    <source>
        <dbReference type="ARBA" id="ARBA00022984"/>
    </source>
</evidence>
<dbReference type="InterPro" id="IPR050979">
    <property type="entry name" value="LD-transpeptidase"/>
</dbReference>
<evidence type="ECO:0000313" key="9">
    <source>
        <dbReference type="Proteomes" id="UP000248706"/>
    </source>
</evidence>
<dbReference type="GO" id="GO:0008360">
    <property type="term" value="P:regulation of cell shape"/>
    <property type="evidence" value="ECO:0007669"/>
    <property type="project" value="UniProtKB-UniRule"/>
</dbReference>
<dbReference type="InterPro" id="IPR038063">
    <property type="entry name" value="Transpep_catalytic_dom"/>
</dbReference>
<name>A0A328VPI5_9CHLR</name>
<protein>
    <recommendedName>
        <fullName evidence="7">L,D-TPase catalytic domain-containing protein</fullName>
    </recommendedName>
</protein>
<dbReference type="PROSITE" id="PS52029">
    <property type="entry name" value="LD_TPASE"/>
    <property type="match status" value="1"/>
</dbReference>
<evidence type="ECO:0000256" key="6">
    <source>
        <dbReference type="PROSITE-ProRule" id="PRU01373"/>
    </source>
</evidence>
<evidence type="ECO:0000256" key="3">
    <source>
        <dbReference type="ARBA" id="ARBA00022960"/>
    </source>
</evidence>
<dbReference type="InterPro" id="IPR005490">
    <property type="entry name" value="LD_TPept_cat_dom"/>
</dbReference>
<dbReference type="PANTHER" id="PTHR30582">
    <property type="entry name" value="L,D-TRANSPEPTIDASE"/>
    <property type="match status" value="1"/>
</dbReference>
<feature type="active site" description="Proton donor/acceptor" evidence="6">
    <location>
        <position position="506"/>
    </location>
</feature>
<organism evidence="8 9">
    <name type="scientific">Thermogemmatispora tikiterensis</name>
    <dbReference type="NCBI Taxonomy" id="1825093"/>
    <lineage>
        <taxon>Bacteria</taxon>
        <taxon>Bacillati</taxon>
        <taxon>Chloroflexota</taxon>
        <taxon>Ktedonobacteria</taxon>
        <taxon>Thermogemmatisporales</taxon>
        <taxon>Thermogemmatisporaceae</taxon>
        <taxon>Thermogemmatispora</taxon>
    </lineage>
</organism>
<dbReference type="Pfam" id="PF03734">
    <property type="entry name" value="YkuD"/>
    <property type="match status" value="1"/>
</dbReference>
<proteinExistence type="predicted"/>
<dbReference type="GO" id="GO:0071972">
    <property type="term" value="F:peptidoglycan L,D-transpeptidase activity"/>
    <property type="evidence" value="ECO:0007669"/>
    <property type="project" value="TreeGrafter"/>
</dbReference>
<keyword evidence="3 6" id="KW-0133">Cell shape</keyword>
<keyword evidence="5 6" id="KW-0961">Cell wall biogenesis/degradation</keyword>
<sequence length="563" mass="63989">MKPSERKARQRFWQSSILLSLFLFLLLLTLNACTGNLPQQQAASQAKAELDSLIAQARSVGVPQTLLSPIQDQETQLSSSRAPVSFFSDQPLVQYYENLTQRYQQLCTQVEGLTAQVTDEFDYQAWQDLQDYASVLSERQAQGFAEAQPFQNRLTQLQTSFNRAKLPRDYQQISNQARQDTQALRLMATASSQMQALDQVIAQLQASHLDTTPLKQLRQADQQRFQTAQTPADFQGLISTINAQFTQAVVLSTQAIPYVGAAKLKQFSDYITQAQQYGQDVSTFQQRLTADQHALDQAQSIGDYLQVSSQIDNDIAAIQLTVYRGKANYLLQQFHTEVKNWGATHKYHGYELDFEYMDQGIGSDADYLVQTAQSVDDYQAAIDFINRSMTLLQAMEADYNDQTPYNQAHNTDLQLMERYGFMQGEVMVVSLVEQVLRLYNNGQLVRAFYVTTGQYMRPSPPGIYHIFDRESPTIFKSSEPKGSAFWYPDTKINYAMAYRQDGYFIHDSWWRADYGPGTEFPHYDSGGDEEFAGNGSHGCVNMQEDQAGWLYNHTTYGTPLIIY</sequence>
<dbReference type="UniPathway" id="UPA00219"/>